<proteinExistence type="predicted"/>
<dbReference type="RefSeq" id="WP_219317456.1">
    <property type="nucleotide sequence ID" value="NZ_JAHWYN010000008.1"/>
</dbReference>
<sequence>MNQTIERLHDIEKNGYQLDFANVFNHAFENYKKIALYAGLVIFIFAFIFTLIYFMSFGLYLKSISLDNVNNQLIENLQHQKSLDAPLVSMVFSILILSLLMAPFSAGFYKMAEHADHDKEFKFINMFNFYRNPYFINIIIATILNAIINMLISTTIISLLNLININQFGLTLLANYSVSFFVYVLTFLTIPLIIFGDLKAIPAIKHSILIVIKQPIVLIGLMVVAIIGAFVGIMGCCIGLFFTIPFLYSMNYAIYTAIVGIDAPQDTE</sequence>
<protein>
    <recommendedName>
        <fullName evidence="4">Integral membrane protein</fullName>
    </recommendedName>
</protein>
<feature type="transmembrane region" description="Helical" evidence="1">
    <location>
        <begin position="34"/>
        <end position="61"/>
    </location>
</feature>
<organism evidence="2 3">
    <name type="scientific">Flavobacterium taihuense</name>
    <dbReference type="NCBI Taxonomy" id="2857508"/>
    <lineage>
        <taxon>Bacteria</taxon>
        <taxon>Pseudomonadati</taxon>
        <taxon>Bacteroidota</taxon>
        <taxon>Flavobacteriia</taxon>
        <taxon>Flavobacteriales</taxon>
        <taxon>Flavobacteriaceae</taxon>
        <taxon>Flavobacterium</taxon>
    </lineage>
</organism>
<keyword evidence="3" id="KW-1185">Reference proteome</keyword>
<accession>A0ABS6XWC2</accession>
<keyword evidence="1" id="KW-0812">Transmembrane</keyword>
<feature type="transmembrane region" description="Helical" evidence="1">
    <location>
        <begin position="134"/>
        <end position="160"/>
    </location>
</feature>
<evidence type="ECO:0000313" key="3">
    <source>
        <dbReference type="Proteomes" id="UP000812031"/>
    </source>
</evidence>
<comment type="caution">
    <text evidence="2">The sequence shown here is derived from an EMBL/GenBank/DDBJ whole genome shotgun (WGS) entry which is preliminary data.</text>
</comment>
<name>A0ABS6XWC2_9FLAO</name>
<gene>
    <name evidence="2" type="ORF">KZH69_10805</name>
</gene>
<evidence type="ECO:0008006" key="4">
    <source>
        <dbReference type="Google" id="ProtNLM"/>
    </source>
</evidence>
<feature type="transmembrane region" description="Helical" evidence="1">
    <location>
        <begin position="172"/>
        <end position="195"/>
    </location>
</feature>
<evidence type="ECO:0000313" key="2">
    <source>
        <dbReference type="EMBL" id="MBW4360974.1"/>
    </source>
</evidence>
<evidence type="ECO:0000256" key="1">
    <source>
        <dbReference type="SAM" id="Phobius"/>
    </source>
</evidence>
<dbReference type="Proteomes" id="UP000812031">
    <property type="component" value="Unassembled WGS sequence"/>
</dbReference>
<feature type="transmembrane region" description="Helical" evidence="1">
    <location>
        <begin position="216"/>
        <end position="242"/>
    </location>
</feature>
<reference evidence="2 3" key="1">
    <citation type="submission" date="2021-07" db="EMBL/GenBank/DDBJ databases">
        <title>Flavobacterium sp. nov. isolated from sediment on the Taihu Lake.</title>
        <authorList>
            <person name="Qu J.-H."/>
        </authorList>
    </citation>
    <scope>NUCLEOTIDE SEQUENCE [LARGE SCALE GENOMIC DNA]</scope>
    <source>
        <strain evidence="2 3">NAS39</strain>
    </source>
</reference>
<keyword evidence="1" id="KW-0472">Membrane</keyword>
<keyword evidence="1" id="KW-1133">Transmembrane helix</keyword>
<feature type="transmembrane region" description="Helical" evidence="1">
    <location>
        <begin position="87"/>
        <end position="109"/>
    </location>
</feature>
<dbReference type="EMBL" id="JAHWYN010000008">
    <property type="protein sequence ID" value="MBW4360974.1"/>
    <property type="molecule type" value="Genomic_DNA"/>
</dbReference>